<proteinExistence type="inferred from homology"/>
<dbReference type="InterPro" id="IPR036591">
    <property type="entry name" value="YggU-like_sf"/>
</dbReference>
<organism evidence="2 3">
    <name type="scientific">Hydrogenobacter thermophilus (strain DSM 6534 / IAM 12695 / TK-6)</name>
    <dbReference type="NCBI Taxonomy" id="608538"/>
    <lineage>
        <taxon>Bacteria</taxon>
        <taxon>Pseudomonadati</taxon>
        <taxon>Aquificota</taxon>
        <taxon>Aquificia</taxon>
        <taxon>Aquificales</taxon>
        <taxon>Aquificaceae</taxon>
        <taxon>Hydrogenobacter</taxon>
    </lineage>
</organism>
<dbReference type="GO" id="GO:0005737">
    <property type="term" value="C:cytoplasm"/>
    <property type="evidence" value="ECO:0007669"/>
    <property type="project" value="TreeGrafter"/>
</dbReference>
<sequence length="73" mass="8356">MILEVRAKPKAKREYVKKITESVYEVAVKEPPQEGKANERIAVLLSYHLGIPKSRIKLLKGHTSKIKLFQVDL</sequence>
<dbReference type="AlphaFoldDB" id="D3DHD5"/>
<name>D3DHD5_HYDTT</name>
<evidence type="ECO:0000313" key="2">
    <source>
        <dbReference type="EMBL" id="BAI69237.1"/>
    </source>
</evidence>
<reference evidence="2 3" key="1">
    <citation type="journal article" date="2010" name="J. Bacteriol.">
        <title>Complete genome sequence of the thermophilic, obligately chemolithoautotrophic hydrogen-oxidizing bacterium Hydrogenobacter thermophilus TK-6.</title>
        <authorList>
            <person name="Arai H."/>
            <person name="Kanbe H."/>
            <person name="Ishii M."/>
            <person name="Igarashi Y."/>
        </authorList>
    </citation>
    <scope>NUCLEOTIDE SEQUENCE [LARGE SCALE GENOMIC DNA]</scope>
    <source>
        <strain evidence="3">DSM 6534 / IAM 12695 / TK-6 [Tokyo]</strain>
    </source>
</reference>
<dbReference type="eggNOG" id="COG1872">
    <property type="taxonomic scope" value="Bacteria"/>
</dbReference>
<dbReference type="KEGG" id="hth:HTH_0777"/>
<dbReference type="PANTHER" id="PTHR13420:SF7">
    <property type="entry name" value="UPF0235 PROTEIN C15ORF40"/>
    <property type="match status" value="1"/>
</dbReference>
<evidence type="ECO:0000313" key="3">
    <source>
        <dbReference type="Proteomes" id="UP000002574"/>
    </source>
</evidence>
<dbReference type="Proteomes" id="UP000002574">
    <property type="component" value="Chromosome"/>
</dbReference>
<dbReference type="Gene3D" id="3.30.1200.10">
    <property type="entry name" value="YggU-like"/>
    <property type="match status" value="1"/>
</dbReference>
<dbReference type="EMBL" id="AP011112">
    <property type="protein sequence ID" value="BAI69237.1"/>
    <property type="molecule type" value="Genomic_DNA"/>
</dbReference>
<dbReference type="STRING" id="608538.HTH_0777"/>
<dbReference type="OrthoDB" id="3176309at2"/>
<keyword evidence="3" id="KW-1185">Reference proteome</keyword>
<dbReference type="NCBIfam" id="TIGR00251">
    <property type="entry name" value="DUF167 family protein"/>
    <property type="match status" value="1"/>
</dbReference>
<protein>
    <submittedName>
        <fullName evidence="2">Uncharacterized protein</fullName>
    </submittedName>
</protein>
<gene>
    <name evidence="2" type="ordered locus">HTH_0777</name>
</gene>
<dbReference type="PANTHER" id="PTHR13420">
    <property type="entry name" value="UPF0235 PROTEIN C15ORF40"/>
    <property type="match status" value="1"/>
</dbReference>
<evidence type="ECO:0000256" key="1">
    <source>
        <dbReference type="ARBA" id="ARBA00010364"/>
    </source>
</evidence>
<dbReference type="InterPro" id="IPR003746">
    <property type="entry name" value="DUF167"/>
</dbReference>
<dbReference type="SUPFAM" id="SSF69786">
    <property type="entry name" value="YggU-like"/>
    <property type="match status" value="1"/>
</dbReference>
<dbReference type="RefSeq" id="WP_012963418.1">
    <property type="nucleotide sequence ID" value="NC_013799.1"/>
</dbReference>
<accession>D3DHD5</accession>
<dbReference type="Pfam" id="PF02594">
    <property type="entry name" value="DUF167"/>
    <property type="match status" value="1"/>
</dbReference>
<dbReference type="SMART" id="SM01152">
    <property type="entry name" value="DUF167"/>
    <property type="match status" value="1"/>
</dbReference>
<comment type="similarity">
    <text evidence="1">Belongs to the UPF0235 family.</text>
</comment>